<feature type="region of interest" description="Disordered" evidence="1">
    <location>
        <begin position="62"/>
        <end position="91"/>
    </location>
</feature>
<gene>
    <name evidence="2" type="ORF">THAOC_17225</name>
</gene>
<protein>
    <submittedName>
        <fullName evidence="2">Uncharacterized protein</fullName>
    </submittedName>
</protein>
<dbReference type="Proteomes" id="UP000266841">
    <property type="component" value="Unassembled WGS sequence"/>
</dbReference>
<evidence type="ECO:0000313" key="2">
    <source>
        <dbReference type="EMBL" id="EJK62175.1"/>
    </source>
</evidence>
<dbReference type="AlphaFoldDB" id="K0SAC4"/>
<sequence>MFVIEEVLESTHGLARLLDASVNIPTYRYCKDIAADPSLGLLRWIGVAGLVGIGATVAELDRPRRSEARRESGTLEHDAARLPPPSSPIRT</sequence>
<reference evidence="2 3" key="1">
    <citation type="journal article" date="2012" name="Genome Biol.">
        <title>Genome and low-iron response of an oceanic diatom adapted to chronic iron limitation.</title>
        <authorList>
            <person name="Lommer M."/>
            <person name="Specht M."/>
            <person name="Roy A.S."/>
            <person name="Kraemer L."/>
            <person name="Andreson R."/>
            <person name="Gutowska M.A."/>
            <person name="Wolf J."/>
            <person name="Bergner S.V."/>
            <person name="Schilhabel M.B."/>
            <person name="Klostermeier U.C."/>
            <person name="Beiko R.G."/>
            <person name="Rosenstiel P."/>
            <person name="Hippler M."/>
            <person name="Laroche J."/>
        </authorList>
    </citation>
    <scope>NUCLEOTIDE SEQUENCE [LARGE SCALE GENOMIC DNA]</scope>
    <source>
        <strain evidence="2 3">CCMP1005</strain>
    </source>
</reference>
<evidence type="ECO:0000313" key="3">
    <source>
        <dbReference type="Proteomes" id="UP000266841"/>
    </source>
</evidence>
<evidence type="ECO:0000256" key="1">
    <source>
        <dbReference type="SAM" id="MobiDB-lite"/>
    </source>
</evidence>
<organism evidence="2 3">
    <name type="scientific">Thalassiosira oceanica</name>
    <name type="common">Marine diatom</name>
    <dbReference type="NCBI Taxonomy" id="159749"/>
    <lineage>
        <taxon>Eukaryota</taxon>
        <taxon>Sar</taxon>
        <taxon>Stramenopiles</taxon>
        <taxon>Ochrophyta</taxon>
        <taxon>Bacillariophyta</taxon>
        <taxon>Coscinodiscophyceae</taxon>
        <taxon>Thalassiosirophycidae</taxon>
        <taxon>Thalassiosirales</taxon>
        <taxon>Thalassiosiraceae</taxon>
        <taxon>Thalassiosira</taxon>
    </lineage>
</organism>
<dbReference type="EMBL" id="AGNL01019072">
    <property type="protein sequence ID" value="EJK62175.1"/>
    <property type="molecule type" value="Genomic_DNA"/>
</dbReference>
<accession>K0SAC4</accession>
<name>K0SAC4_THAOC</name>
<feature type="compositionally biased region" description="Pro residues" evidence="1">
    <location>
        <begin position="82"/>
        <end position="91"/>
    </location>
</feature>
<keyword evidence="3" id="KW-1185">Reference proteome</keyword>
<feature type="compositionally biased region" description="Basic and acidic residues" evidence="1">
    <location>
        <begin position="62"/>
        <end position="80"/>
    </location>
</feature>
<comment type="caution">
    <text evidence="2">The sequence shown here is derived from an EMBL/GenBank/DDBJ whole genome shotgun (WGS) entry which is preliminary data.</text>
</comment>
<proteinExistence type="predicted"/>